<dbReference type="PANTHER" id="PTHR24286:SF24">
    <property type="entry name" value="LANOSTEROL 14-ALPHA DEMETHYLASE"/>
    <property type="match status" value="1"/>
</dbReference>
<dbReference type="OrthoDB" id="1470350at2759"/>
<name>A0A835YRL7_9STRA</name>
<keyword evidence="9" id="KW-0812">Transmembrane</keyword>
<evidence type="ECO:0000256" key="5">
    <source>
        <dbReference type="ARBA" id="ARBA00023002"/>
    </source>
</evidence>
<protein>
    <submittedName>
        <fullName evidence="10">Cytochrome P450</fullName>
    </submittedName>
</protein>
<evidence type="ECO:0000256" key="9">
    <source>
        <dbReference type="SAM" id="Phobius"/>
    </source>
</evidence>
<evidence type="ECO:0000256" key="7">
    <source>
        <dbReference type="ARBA" id="ARBA00023033"/>
    </source>
</evidence>
<evidence type="ECO:0000256" key="4">
    <source>
        <dbReference type="ARBA" id="ARBA00022723"/>
    </source>
</evidence>
<evidence type="ECO:0000256" key="6">
    <source>
        <dbReference type="ARBA" id="ARBA00023004"/>
    </source>
</evidence>
<organism evidence="10 11">
    <name type="scientific">Tribonema minus</name>
    <dbReference type="NCBI Taxonomy" id="303371"/>
    <lineage>
        <taxon>Eukaryota</taxon>
        <taxon>Sar</taxon>
        <taxon>Stramenopiles</taxon>
        <taxon>Ochrophyta</taxon>
        <taxon>PX clade</taxon>
        <taxon>Xanthophyceae</taxon>
        <taxon>Tribonematales</taxon>
        <taxon>Tribonemataceae</taxon>
        <taxon>Tribonema</taxon>
    </lineage>
</organism>
<dbReference type="Proteomes" id="UP000664859">
    <property type="component" value="Unassembled WGS sequence"/>
</dbReference>
<dbReference type="GO" id="GO:0016125">
    <property type="term" value="P:sterol metabolic process"/>
    <property type="evidence" value="ECO:0007669"/>
    <property type="project" value="TreeGrafter"/>
</dbReference>
<evidence type="ECO:0000256" key="1">
    <source>
        <dbReference type="ARBA" id="ARBA00001971"/>
    </source>
</evidence>
<comment type="caution">
    <text evidence="10">The sequence shown here is derived from an EMBL/GenBank/DDBJ whole genome shotgun (WGS) entry which is preliminary data.</text>
</comment>
<dbReference type="InterPro" id="IPR036396">
    <property type="entry name" value="Cyt_P450_sf"/>
</dbReference>
<gene>
    <name evidence="10" type="ORF">JKP88DRAFT_283748</name>
</gene>
<keyword evidence="9" id="KW-1133">Transmembrane helix</keyword>
<dbReference type="PRINTS" id="PR00465">
    <property type="entry name" value="EP450IV"/>
</dbReference>
<feature type="transmembrane region" description="Helical" evidence="9">
    <location>
        <begin position="45"/>
        <end position="65"/>
    </location>
</feature>
<proteinExistence type="inferred from homology"/>
<feature type="binding site" description="axial binding residue" evidence="8">
    <location>
        <position position="361"/>
    </location>
    <ligand>
        <name>heme</name>
        <dbReference type="ChEBI" id="CHEBI:30413"/>
    </ligand>
    <ligandPart>
        <name>Fe</name>
        <dbReference type="ChEBI" id="CHEBI:18248"/>
    </ligandPart>
</feature>
<dbReference type="Gene3D" id="1.10.630.10">
    <property type="entry name" value="Cytochrome P450"/>
    <property type="match status" value="2"/>
</dbReference>
<dbReference type="GO" id="GO:0005506">
    <property type="term" value="F:iron ion binding"/>
    <property type="evidence" value="ECO:0007669"/>
    <property type="project" value="InterPro"/>
</dbReference>
<dbReference type="GO" id="GO:0020037">
    <property type="term" value="F:heme binding"/>
    <property type="evidence" value="ECO:0007669"/>
    <property type="project" value="InterPro"/>
</dbReference>
<sequence length="416" mass="46580">MISDVNKALVPYASGVAVAVLWLAFAIPMIKKRLTTGKLPPKTSVLLDLPLPIAGPILNLLVYFADIRKNDHKKRLGEVMRIPYVTSTAIVIVSPEGVKTGLTCRHDGKKVLSSHHVETIRAMWGPKALSNLAGSEHTRVKKLLHPAINAKTLAIYVSHLKEASKTWIEHVVDPNLGQPVKVYEPVRRFMMDTTLRLMLGLGKDAPKVANQVAQLLVQVWDSTFAPPFNIPGTNFHRGKRARAALLPIIRVLKKLKAKQESIKDPLDLAKCESMSYTLAFLKECLRVYSPVLNFPRTITTTFEASGYVLPKGYTYLYYPPAVQRHSVEDPDKIIPEKYDDPTCPLNRPYGFTPFAGGEYQCLGERFAEMEICILLRHLVRDFTWTHAAADPRIWYGDGAPLFMRFTDGLPLVFAKA</sequence>
<dbReference type="GO" id="GO:0016705">
    <property type="term" value="F:oxidoreductase activity, acting on paired donors, with incorporation or reduction of molecular oxygen"/>
    <property type="evidence" value="ECO:0007669"/>
    <property type="project" value="InterPro"/>
</dbReference>
<keyword evidence="6 8" id="KW-0408">Iron</keyword>
<keyword evidence="4 8" id="KW-0479">Metal-binding</keyword>
<evidence type="ECO:0000256" key="8">
    <source>
        <dbReference type="PIRSR" id="PIRSR602403-1"/>
    </source>
</evidence>
<accession>A0A835YRL7</accession>
<dbReference type="Pfam" id="PF00067">
    <property type="entry name" value="p450"/>
    <property type="match status" value="2"/>
</dbReference>
<dbReference type="GO" id="GO:0004497">
    <property type="term" value="F:monooxygenase activity"/>
    <property type="evidence" value="ECO:0007669"/>
    <property type="project" value="UniProtKB-KW"/>
</dbReference>
<dbReference type="InterPro" id="IPR002403">
    <property type="entry name" value="Cyt_P450_E_grp-IV"/>
</dbReference>
<evidence type="ECO:0000256" key="2">
    <source>
        <dbReference type="ARBA" id="ARBA00010617"/>
    </source>
</evidence>
<dbReference type="EMBL" id="JAFCMP010000552">
    <property type="protein sequence ID" value="KAG5175248.1"/>
    <property type="molecule type" value="Genomic_DNA"/>
</dbReference>
<keyword evidence="3 8" id="KW-0349">Heme</keyword>
<dbReference type="InterPro" id="IPR001128">
    <property type="entry name" value="Cyt_P450"/>
</dbReference>
<dbReference type="SUPFAM" id="SSF48264">
    <property type="entry name" value="Cytochrome P450"/>
    <property type="match status" value="1"/>
</dbReference>
<dbReference type="AlphaFoldDB" id="A0A835YRL7"/>
<keyword evidence="5" id="KW-0560">Oxidoreductase</keyword>
<comment type="similarity">
    <text evidence="2">Belongs to the cytochrome P450 family.</text>
</comment>
<reference evidence="10" key="1">
    <citation type="submission" date="2021-02" db="EMBL/GenBank/DDBJ databases">
        <title>First Annotated Genome of the Yellow-green Alga Tribonema minus.</title>
        <authorList>
            <person name="Mahan K.M."/>
        </authorList>
    </citation>
    <scope>NUCLEOTIDE SEQUENCE</scope>
    <source>
        <strain evidence="10">UTEX B ZZ1240</strain>
    </source>
</reference>
<feature type="transmembrane region" description="Helical" evidence="9">
    <location>
        <begin position="12"/>
        <end position="30"/>
    </location>
</feature>
<comment type="cofactor">
    <cofactor evidence="1 8">
        <name>heme</name>
        <dbReference type="ChEBI" id="CHEBI:30413"/>
    </cofactor>
</comment>
<evidence type="ECO:0000313" key="10">
    <source>
        <dbReference type="EMBL" id="KAG5175248.1"/>
    </source>
</evidence>
<dbReference type="PANTHER" id="PTHR24286">
    <property type="entry name" value="CYTOCHROME P450 26"/>
    <property type="match status" value="1"/>
</dbReference>
<evidence type="ECO:0000256" key="3">
    <source>
        <dbReference type="ARBA" id="ARBA00022617"/>
    </source>
</evidence>
<keyword evidence="11" id="KW-1185">Reference proteome</keyword>
<keyword evidence="7" id="KW-0503">Monooxygenase</keyword>
<keyword evidence="9" id="KW-0472">Membrane</keyword>
<evidence type="ECO:0000313" key="11">
    <source>
        <dbReference type="Proteomes" id="UP000664859"/>
    </source>
</evidence>